<name>A0A451GDG9_9SPHI</name>
<dbReference type="RefSeq" id="WP_128353317.1">
    <property type="nucleotide sequence ID" value="NZ_QMHN01000001.1"/>
</dbReference>
<reference evidence="2 3" key="1">
    <citation type="submission" date="2018-06" db="EMBL/GenBank/DDBJ databases">
        <title>Pedobacter endophyticus sp. nov., an endophytic bacterium isolated from a leaf of Triticum aestivum.</title>
        <authorList>
            <person name="Zhang L."/>
        </authorList>
    </citation>
    <scope>NUCLEOTIDE SEQUENCE [LARGE SCALE GENOMIC DNA]</scope>
    <source>
        <strain evidence="2 3">CM134L-2</strain>
    </source>
</reference>
<sequence>MSTNSMDREMSKLQQDAPVANLPMLPNTEEITVEPEKEPKLAKETIKPFFLSPRDGLYGLL</sequence>
<evidence type="ECO:0000313" key="2">
    <source>
        <dbReference type="EMBL" id="RWU10919.1"/>
    </source>
</evidence>
<proteinExistence type="predicted"/>
<evidence type="ECO:0000313" key="3">
    <source>
        <dbReference type="Proteomes" id="UP000284120"/>
    </source>
</evidence>
<keyword evidence="3" id="KW-1185">Reference proteome</keyword>
<evidence type="ECO:0000256" key="1">
    <source>
        <dbReference type="SAM" id="MobiDB-lite"/>
    </source>
</evidence>
<dbReference type="OrthoDB" id="772581at2"/>
<dbReference type="Proteomes" id="UP000284120">
    <property type="component" value="Unassembled WGS sequence"/>
</dbReference>
<organism evidence="2 3">
    <name type="scientific">Pedobacter chitinilyticus</name>
    <dbReference type="NCBI Taxonomy" id="2233776"/>
    <lineage>
        <taxon>Bacteria</taxon>
        <taxon>Pseudomonadati</taxon>
        <taxon>Bacteroidota</taxon>
        <taxon>Sphingobacteriia</taxon>
        <taxon>Sphingobacteriales</taxon>
        <taxon>Sphingobacteriaceae</taxon>
        <taxon>Pedobacter</taxon>
    </lineage>
</organism>
<dbReference type="AlphaFoldDB" id="A0A451GDG9"/>
<accession>A0A451GDG9</accession>
<dbReference type="EMBL" id="SAYW01000001">
    <property type="protein sequence ID" value="RWU10919.1"/>
    <property type="molecule type" value="Genomic_DNA"/>
</dbReference>
<feature type="region of interest" description="Disordered" evidence="1">
    <location>
        <begin position="1"/>
        <end position="25"/>
    </location>
</feature>
<feature type="compositionally biased region" description="Basic and acidic residues" evidence="1">
    <location>
        <begin position="1"/>
        <end position="11"/>
    </location>
</feature>
<comment type="caution">
    <text evidence="2">The sequence shown here is derived from an EMBL/GenBank/DDBJ whole genome shotgun (WGS) entry which is preliminary data.</text>
</comment>
<gene>
    <name evidence="2" type="ORF">DPV69_06205</name>
</gene>
<protein>
    <submittedName>
        <fullName evidence="2">Uncharacterized protein</fullName>
    </submittedName>
</protein>